<dbReference type="AlphaFoldDB" id="A0A2G9LIX9"/>
<evidence type="ECO:0000313" key="12">
    <source>
        <dbReference type="Proteomes" id="UP000229789"/>
    </source>
</evidence>
<dbReference type="SUPFAM" id="SSF50346">
    <property type="entry name" value="PRC-barrel domain"/>
    <property type="match status" value="1"/>
</dbReference>
<feature type="domain" description="PRC-barrel" evidence="1">
    <location>
        <begin position="10"/>
        <end position="81"/>
    </location>
</feature>
<dbReference type="EMBL" id="PCUF01000033">
    <property type="protein sequence ID" value="PIN66481.1"/>
    <property type="molecule type" value="Genomic_DNA"/>
</dbReference>
<dbReference type="EMBL" id="PFUW01000038">
    <property type="protein sequence ID" value="PJB03652.1"/>
    <property type="molecule type" value="Genomic_DNA"/>
</dbReference>
<accession>A0A2H9N3W7</accession>
<dbReference type="Proteomes" id="UP000228888">
    <property type="component" value="Unassembled WGS sequence"/>
</dbReference>
<dbReference type="Gene3D" id="2.30.30.240">
    <property type="entry name" value="PRC-barrel domain"/>
    <property type="match status" value="1"/>
</dbReference>
<dbReference type="InterPro" id="IPR027275">
    <property type="entry name" value="PRC-brl_dom"/>
</dbReference>
<accession>A0A2H9QS05</accession>
<accession>A0A2H9MMZ0</accession>
<name>A0A2G9LIX9_HUBC1</name>
<dbReference type="EMBL" id="PEUT01000021">
    <property type="protein sequence ID" value="PIV13832.1"/>
    <property type="molecule type" value="Genomic_DNA"/>
</dbReference>
<protein>
    <recommendedName>
        <fullName evidence="1">PRC-barrel domain-containing protein</fullName>
    </recommendedName>
</protein>
<dbReference type="EMBL" id="PFMG01000070">
    <property type="protein sequence ID" value="PIY99631.1"/>
    <property type="molecule type" value="Genomic_DNA"/>
</dbReference>
<gene>
    <name evidence="9" type="ORF">CO072_02555</name>
    <name evidence="8" type="ORF">CO124_02125</name>
    <name evidence="4" type="ORF">COS22_02230</name>
    <name evidence="3" type="ORF">COS45_00830</name>
    <name evidence="5" type="ORF">COW47_01105</name>
    <name evidence="2" type="ORF">COW69_02145</name>
    <name evidence="7" type="ORF">COY63_02610</name>
    <name evidence="6" type="ORF">COZ66_01360</name>
</gene>
<evidence type="ECO:0000313" key="6">
    <source>
        <dbReference type="EMBL" id="PIX28102.1"/>
    </source>
</evidence>
<accession>A0A2H9M6Z9</accession>
<dbReference type="InterPro" id="IPR011033">
    <property type="entry name" value="PRC_barrel-like_sf"/>
</dbReference>
<dbReference type="Proteomes" id="UP000230713">
    <property type="component" value="Unassembled WGS sequence"/>
</dbReference>
<evidence type="ECO:0000313" key="2">
    <source>
        <dbReference type="EMBL" id="PIN66481.1"/>
    </source>
</evidence>
<sequence>MAEEVSTRSLSYLFGRKVYLNNGVYVGTIEDLIITSDSIHKIEVRAGSSRIQALISSSTKGIKIPYNSVNAIKDVVIIDNIIGLPATDKES</sequence>
<reference evidence="2 12" key="1">
    <citation type="submission" date="2017-09" db="EMBL/GenBank/DDBJ databases">
        <title>Depth-based differentiation of microbial function through sediment-hosted aquifers and enrichment of novel symbionts in the deep terrestrial subsurface.</title>
        <authorList>
            <person name="Probst A.J."/>
            <person name="Ladd B."/>
            <person name="Jarett J.K."/>
            <person name="Geller-Mcgrath D.E."/>
            <person name="Sieber C.M."/>
            <person name="Emerson J.B."/>
            <person name="Anantharaman K."/>
            <person name="Thomas B.C."/>
            <person name="Malmstrom R."/>
            <person name="Stieglmeier M."/>
            <person name="Klingl A."/>
            <person name="Woyke T."/>
            <person name="Ryan C.M."/>
            <person name="Banfield J.F."/>
        </authorList>
    </citation>
    <scope>NUCLEOTIDE SEQUENCE [LARGE SCALE GENOMIC DNA]</scope>
    <source>
        <strain evidence="4">CG02_land_8_20_14_3_00_31_209</strain>
        <strain evidence="3">CG03_land_8_20_14_0_80_31_114</strain>
        <strain evidence="5">CG17_big_fil_post_rev_8_21_14_2_50_31_73</strain>
        <strain evidence="2">CG18_big_fil_WC_8_21_14_2_50_31_19</strain>
        <strain evidence="7">CG_4_10_14_0_8_um_filter_31_133</strain>
        <strain evidence="6">CG_4_8_14_3_um_filter</strain>
        <strain evidence="9">CG_4_9_14_0_8_um_filter_31_21</strain>
        <strain evidence="8">CG_4_9_14_3_um_filter_31_125</strain>
    </source>
</reference>
<accession>A0A2H9P7Z2</accession>
<dbReference type="Proteomes" id="UP000228874">
    <property type="component" value="Unassembled WGS sequence"/>
</dbReference>
<proteinExistence type="predicted"/>
<dbReference type="Proteomes" id="UP000230477">
    <property type="component" value="Unassembled WGS sequence"/>
</dbReference>
<evidence type="ECO:0000313" key="4">
    <source>
        <dbReference type="EMBL" id="PIV46283.1"/>
    </source>
</evidence>
<evidence type="ECO:0000313" key="11">
    <source>
        <dbReference type="Proteomes" id="UP000228888"/>
    </source>
</evidence>
<dbReference type="PANTHER" id="PTHR38137:SF1">
    <property type="entry name" value="PRC-BARREL DOMAIN-CONTAINING PROTEIN"/>
    <property type="match status" value="1"/>
</dbReference>
<evidence type="ECO:0000313" key="10">
    <source>
        <dbReference type="Proteomes" id="UP000228874"/>
    </source>
</evidence>
<accession>A0A2G9LIX9</accession>
<organism evidence="2 12">
    <name type="scientific">Huberarchaeum crystalense</name>
    <dbReference type="NCBI Taxonomy" id="2014257"/>
    <lineage>
        <taxon>Archaea</taxon>
        <taxon>Candidatus Huberarchaeota</taxon>
        <taxon>Candidatus Huberarchaeia</taxon>
        <taxon>Candidatus Huberarchaeales</taxon>
        <taxon>Candidatus Huberarchaeaceae</taxon>
        <taxon>Candidatus Huberarchaeum</taxon>
    </lineage>
</organism>
<evidence type="ECO:0000313" key="7">
    <source>
        <dbReference type="EMBL" id="PIY99631.1"/>
    </source>
</evidence>
<dbReference type="Proteomes" id="UP000228989">
    <property type="component" value="Unassembled WGS sequence"/>
</dbReference>
<comment type="caution">
    <text evidence="2">The sequence shown here is derived from an EMBL/GenBank/DDBJ whole genome shotgun (WGS) entry which is preliminary data.</text>
</comment>
<reference evidence="10 11" key="2">
    <citation type="submission" date="2017-09" db="EMBL/GenBank/DDBJ databases">
        <title>Depth-based differentiation of microbial function through sediment-hosted aquifers and enrichment of novel symbionts in the deep terrestrial subsurface.</title>
        <authorList>
            <person name="Probst A.J."/>
            <person name="Ladd B."/>
            <person name="Jarett J.K."/>
            <person name="Geller-Mcgrath D.E."/>
            <person name="Sieber C.M.K."/>
            <person name="Emerson J.B."/>
            <person name="Anantharaman K."/>
            <person name="Thomas B.C."/>
            <person name="Malmstrom R."/>
            <person name="Stieglmeier M."/>
            <person name="Klingl A."/>
            <person name="Woyke T."/>
            <person name="Ryan C.M."/>
            <person name="Banfield J.F."/>
        </authorList>
    </citation>
    <scope>NUCLEOTIDE SEQUENCE [LARGE SCALE GENOMIC DNA]</scope>
</reference>
<dbReference type="EMBL" id="PFSX01000072">
    <property type="protein sequence ID" value="PJC01043.1"/>
    <property type="molecule type" value="Genomic_DNA"/>
</dbReference>
<dbReference type="Proteomes" id="UP000231449">
    <property type="component" value="Unassembled WGS sequence"/>
</dbReference>
<evidence type="ECO:0000313" key="5">
    <source>
        <dbReference type="EMBL" id="PIV89762.1"/>
    </source>
</evidence>
<accession>A0A2H9RCH1</accession>
<evidence type="ECO:0000259" key="1">
    <source>
        <dbReference type="Pfam" id="PF05239"/>
    </source>
</evidence>
<dbReference type="EMBL" id="PFIH01000032">
    <property type="protein sequence ID" value="PIX28102.1"/>
    <property type="molecule type" value="Genomic_DNA"/>
</dbReference>
<evidence type="ECO:0000313" key="8">
    <source>
        <dbReference type="EMBL" id="PJB03652.1"/>
    </source>
</evidence>
<dbReference type="Pfam" id="PF05239">
    <property type="entry name" value="PRC"/>
    <property type="match status" value="1"/>
</dbReference>
<evidence type="ECO:0000313" key="9">
    <source>
        <dbReference type="EMBL" id="PJC01043.1"/>
    </source>
</evidence>
<dbReference type="Proteomes" id="UP000229789">
    <property type="component" value="Unassembled WGS sequence"/>
</dbReference>
<dbReference type="PANTHER" id="PTHR38137">
    <property type="entry name" value="PRC-BARREL DOMAIN PROTEIN"/>
    <property type="match status" value="1"/>
</dbReference>
<dbReference type="EMBL" id="PFFF01000026">
    <property type="protein sequence ID" value="PIV89762.1"/>
    <property type="molecule type" value="Genomic_DNA"/>
</dbReference>
<dbReference type="EMBL" id="PETW01000041">
    <property type="protein sequence ID" value="PIV46283.1"/>
    <property type="molecule type" value="Genomic_DNA"/>
</dbReference>
<dbReference type="Proteomes" id="UP000231232">
    <property type="component" value="Unassembled WGS sequence"/>
</dbReference>
<accession>A0A2H9M2M2</accession>
<evidence type="ECO:0000313" key="3">
    <source>
        <dbReference type="EMBL" id="PIV13832.1"/>
    </source>
</evidence>